<dbReference type="AlphaFoldDB" id="A0A6B2GX08"/>
<evidence type="ECO:0000313" key="2">
    <source>
        <dbReference type="Proteomes" id="UP000478546"/>
    </source>
</evidence>
<organism evidence="1 2">
    <name type="scientific">Pontibacter fetidus</name>
    <dbReference type="NCBI Taxonomy" id="2700082"/>
    <lineage>
        <taxon>Bacteria</taxon>
        <taxon>Pseudomonadati</taxon>
        <taxon>Bacteroidota</taxon>
        <taxon>Cytophagia</taxon>
        <taxon>Cytophagales</taxon>
        <taxon>Hymenobacteraceae</taxon>
        <taxon>Pontibacter</taxon>
    </lineage>
</organism>
<evidence type="ECO:0000313" key="1">
    <source>
        <dbReference type="EMBL" id="NDK54513.1"/>
    </source>
</evidence>
<dbReference type="RefSeq" id="WP_162344559.1">
    <property type="nucleotide sequence ID" value="NZ_JAAEAA010000001.1"/>
</dbReference>
<proteinExistence type="predicted"/>
<gene>
    <name evidence="1" type="ORF">GWO68_01165</name>
</gene>
<dbReference type="GO" id="GO:0016788">
    <property type="term" value="F:hydrolase activity, acting on ester bonds"/>
    <property type="evidence" value="ECO:0007669"/>
    <property type="project" value="UniProtKB-ARBA"/>
</dbReference>
<reference evidence="1 2" key="1">
    <citation type="submission" date="2020-01" db="EMBL/GenBank/DDBJ databases">
        <authorList>
            <person name="Kim M.K."/>
        </authorList>
    </citation>
    <scope>NUCLEOTIDE SEQUENCE [LARGE SCALE GENOMIC DNA]</scope>
    <source>
        <strain evidence="1 2">BT213</strain>
    </source>
</reference>
<accession>A0A6B2GX08</accession>
<sequence length="222" mass="26048">MDDLREDGIRADLINDIKKTDPDFKIEANHTFANKINKLLAEEKVQDQPASNLEIDLTPQERSEQFLNEWLEKQTDIWHKRSSVRGDLFNRLYNFRNWLFGINAQTKRKLIKNRYEANMFALDAILKFCKARNIKPVIYIPPIRHDVEIPYDQVEYTSFKRRLKNLAASYNFKVLNLENAIPNSFWGTKASTTGGDGGELDFMHFQYKGHIILAKRLKEQVL</sequence>
<protein>
    <submittedName>
        <fullName evidence="1">Uncharacterized protein</fullName>
    </submittedName>
</protein>
<dbReference type="Proteomes" id="UP000478546">
    <property type="component" value="Unassembled WGS sequence"/>
</dbReference>
<dbReference type="SUPFAM" id="SSF52266">
    <property type="entry name" value="SGNH hydrolase"/>
    <property type="match status" value="1"/>
</dbReference>
<dbReference type="EMBL" id="JAAEAA010000001">
    <property type="protein sequence ID" value="NDK54513.1"/>
    <property type="molecule type" value="Genomic_DNA"/>
</dbReference>
<dbReference type="InterPro" id="IPR036514">
    <property type="entry name" value="SGNH_hydro_sf"/>
</dbReference>
<keyword evidence="2" id="KW-1185">Reference proteome</keyword>
<name>A0A6B2GX08_9BACT</name>
<comment type="caution">
    <text evidence="1">The sequence shown here is derived from an EMBL/GenBank/DDBJ whole genome shotgun (WGS) entry which is preliminary data.</text>
</comment>
<dbReference type="Gene3D" id="3.40.50.1110">
    <property type="entry name" value="SGNH hydrolase"/>
    <property type="match status" value="1"/>
</dbReference>